<feature type="region of interest" description="Disordered" evidence="11">
    <location>
        <begin position="224"/>
        <end position="297"/>
    </location>
</feature>
<dbReference type="Gene3D" id="1.20.5.5160">
    <property type="match status" value="1"/>
</dbReference>
<dbReference type="InterPro" id="IPR011009">
    <property type="entry name" value="Kinase-like_dom_sf"/>
</dbReference>
<evidence type="ECO:0000313" key="14">
    <source>
        <dbReference type="Proteomes" id="UP000887568"/>
    </source>
</evidence>
<feature type="binding site" evidence="9">
    <location>
        <begin position="576"/>
        <end position="577"/>
    </location>
    <ligand>
        <name>ATP</name>
        <dbReference type="ChEBI" id="CHEBI:30616"/>
    </ligand>
</feature>
<comment type="domain">
    <text evidence="9">Contains a pseudokinase domain. The protein kinase domain is predicted to be catalytically inactive because some of the residues important for catalytic activity are substituted and it lacks the equivalent of the binding site for a peptide substrate. However, it has retained an ATP-binding site and ATP-binding is required for mRNA degradation, stimulating the activity of the PAN2 nuclease in vitro. The nucleotide-binding site is juxtaposed to the RNase active site of PAN2 in the complex and may actually bind nucleosides of a poly(A) RNA rather than ATP, feeding the poly(A)-tail to the active site of the deadenylase and thus increasing the efficiency with which this distributive enzyme degrades oligo(A) RNAs.</text>
</comment>
<dbReference type="SUPFAM" id="SSF56112">
    <property type="entry name" value="Protein kinase-like (PK-like)"/>
    <property type="match status" value="1"/>
</dbReference>
<proteinExistence type="inferred from homology"/>
<evidence type="ECO:0000256" key="5">
    <source>
        <dbReference type="ARBA" id="ARBA00022771"/>
    </source>
</evidence>
<dbReference type="GO" id="GO:0010606">
    <property type="term" value="P:positive regulation of cytoplasmic mRNA processing body assembly"/>
    <property type="evidence" value="ECO:0007669"/>
    <property type="project" value="UniProtKB-UniRule"/>
</dbReference>
<comment type="caution">
    <text evidence="9">Lacks conserved residue(s) required for the propagation of feature annotation.</text>
</comment>
<dbReference type="OMA" id="ASHVINM"/>
<keyword evidence="7 9" id="KW-0067">ATP-binding</keyword>
<dbReference type="Gene3D" id="1.10.510.10">
    <property type="entry name" value="Transferase(Phosphotransferase) domain 1"/>
    <property type="match status" value="1"/>
</dbReference>
<comment type="subcellular location">
    <subcellularLocation>
        <location evidence="9">Cytoplasm</location>
        <location evidence="9">P-body</location>
    </subcellularLocation>
</comment>
<sequence>MHSGSAGTKKPALCRYWAAKKTCFYGNECQFMHADPNSPYGRSPTADNSFGGGHISQDLAAMDLADPHMAPDHFFTAPFDIDNDNFGGSTSKFQHFMQRSQSVGTGLSHYSDELRHHQEEDGRRPMFGQMSPQGANAESRMSANFGGMKISPPNDVNSNIQGMQFYPGARNTGTIKEFTPRNHNANTGPNSAEFLPNVRNVADFKQGGPQANDLISKIPEFVPRSMAPPGNGMMNDSGGMRGTNNNSAALAPHNSGGMNDHYNSGSLSAGASPLQSPGNSPSMRRKGQPPPLDISSAQANFPGAMVQENIGGTTYFYTEDQVQPTMPRTVYPNFHMYQSMPAHVAYMKPKPNAPSFFVGEELKVEIYNKRSVSMAQVDPAEHPDIPREVDKYHTLFPLEPPPKSPMEKSSTFGYTTTCYKAINKKDNKLYCLRRIHGFRMTNTQWMVLVDKWKKLQHSNIVTLREVFSTKAFGEHSTVFVHDYHPTALTMMHRHFTGPGAQASNGFSGGSNSFNKGQHHKGGFMGPQGPHHTGVNGPQQRTGLLPESLIWTYVVQLSSALRTIHAAGLACRVMDPTKILVTGKSRLRVNCVGIFDVLTFDGGNNPLAMISHYQQEDLVSLGKVVLVLACNSVQSIQRQHIQGSLELVAHNFSSDLKNLILYLLTTQPRPRSVNDIMPMIGARFYTQLDAAQMRGDVLEEEVAKEVGNGRQFRLLCKLGVMNERPEFNGDPTWAETGDRYLLKLYRDYLFHQVSSDSTPWIDMAHIVQSLNKLDAGVPEKVTLMSRDEQNILVVSYADLKRCFETTFEEIQQSQNAPVEEVPQ</sequence>
<dbReference type="FunFam" id="1.10.287.3700:FF:000001">
    <property type="entry name" value="PAN2-PAN3 deadenylation complex subunit PAN3"/>
    <property type="match status" value="1"/>
</dbReference>
<dbReference type="InterPro" id="IPR030844">
    <property type="entry name" value="PAN3"/>
</dbReference>
<dbReference type="GO" id="GO:0000932">
    <property type="term" value="C:P-body"/>
    <property type="evidence" value="ECO:0007669"/>
    <property type="project" value="UniProtKB-SubCell"/>
</dbReference>
<dbReference type="GO" id="GO:0008270">
    <property type="term" value="F:zinc ion binding"/>
    <property type="evidence" value="ECO:0007669"/>
    <property type="project" value="UniProtKB-KW"/>
</dbReference>
<evidence type="ECO:0000256" key="10">
    <source>
        <dbReference type="PROSITE-ProRule" id="PRU00723"/>
    </source>
</evidence>
<reference evidence="13" key="1">
    <citation type="submission" date="2022-11" db="UniProtKB">
        <authorList>
            <consortium name="EnsemblMetazoa"/>
        </authorList>
    </citation>
    <scope>IDENTIFICATION</scope>
</reference>
<feature type="region of interest" description="Disordered" evidence="11">
    <location>
        <begin position="517"/>
        <end position="538"/>
    </location>
</feature>
<feature type="compositionally biased region" description="Polar residues" evidence="11">
    <location>
        <begin position="261"/>
        <end position="282"/>
    </location>
</feature>
<dbReference type="GO" id="GO:0031251">
    <property type="term" value="C:PAN complex"/>
    <property type="evidence" value="ECO:0007669"/>
    <property type="project" value="UniProtKB-UniRule"/>
</dbReference>
<evidence type="ECO:0000256" key="4">
    <source>
        <dbReference type="ARBA" id="ARBA00022741"/>
    </source>
</evidence>
<dbReference type="InterPro" id="IPR000571">
    <property type="entry name" value="Znf_CCCH"/>
</dbReference>
<evidence type="ECO:0000256" key="1">
    <source>
        <dbReference type="ARBA" id="ARBA00022490"/>
    </source>
</evidence>
<dbReference type="PANTHER" id="PTHR12272:SF11">
    <property type="entry name" value="PAN2-PAN3 DEADENYLATION COMPLEX SUBUNIT PAN3"/>
    <property type="match status" value="1"/>
</dbReference>
<organism evidence="13 14">
    <name type="scientific">Patiria miniata</name>
    <name type="common">Bat star</name>
    <name type="synonym">Asterina miniata</name>
    <dbReference type="NCBI Taxonomy" id="46514"/>
    <lineage>
        <taxon>Eukaryota</taxon>
        <taxon>Metazoa</taxon>
        <taxon>Echinodermata</taxon>
        <taxon>Eleutherozoa</taxon>
        <taxon>Asterozoa</taxon>
        <taxon>Asteroidea</taxon>
        <taxon>Valvatacea</taxon>
        <taxon>Valvatida</taxon>
        <taxon>Asterinidae</taxon>
        <taxon>Patiria</taxon>
    </lineage>
</organism>
<feature type="binding site" evidence="9">
    <location>
        <position position="433"/>
    </location>
    <ligand>
        <name>ATP</name>
        <dbReference type="ChEBI" id="CHEBI:30616"/>
    </ligand>
</feature>
<dbReference type="Proteomes" id="UP000887568">
    <property type="component" value="Unplaced"/>
</dbReference>
<protein>
    <recommendedName>
        <fullName evidence="9">PAN2-PAN3 deadenylation complex subunit PAN3</fullName>
    </recommendedName>
    <alternativeName>
        <fullName evidence="9">PAB1P-dependent poly(A)-specific ribonuclease</fullName>
    </alternativeName>
    <alternativeName>
        <fullName evidence="9">Poly(A)-nuclease deadenylation complex subunit 3</fullName>
        <shortName evidence="9">PAN deadenylation complex subunit 3</shortName>
    </alternativeName>
</protein>
<dbReference type="Gene3D" id="4.10.1000.10">
    <property type="entry name" value="Zinc finger, CCCH-type"/>
    <property type="match status" value="1"/>
</dbReference>
<evidence type="ECO:0000313" key="13">
    <source>
        <dbReference type="EnsemblMetazoa" id="XP_038055525.1"/>
    </source>
</evidence>
<keyword evidence="5 10" id="KW-0863">Zinc-finger</keyword>
<dbReference type="GO" id="GO:0000289">
    <property type="term" value="P:nuclear-transcribed mRNA poly(A) tail shortening"/>
    <property type="evidence" value="ECO:0007669"/>
    <property type="project" value="UniProtKB-UniRule"/>
</dbReference>
<evidence type="ECO:0000259" key="12">
    <source>
        <dbReference type="PROSITE" id="PS50103"/>
    </source>
</evidence>
<dbReference type="HAMAP" id="MF_03181">
    <property type="entry name" value="PAN3"/>
    <property type="match status" value="1"/>
</dbReference>
<evidence type="ECO:0000256" key="9">
    <source>
        <dbReference type="HAMAP-Rule" id="MF_03181"/>
    </source>
</evidence>
<dbReference type="Pfam" id="PF18101">
    <property type="entry name" value="Pan3_CK"/>
    <property type="match status" value="1"/>
</dbReference>
<evidence type="ECO:0000256" key="2">
    <source>
        <dbReference type="ARBA" id="ARBA00022664"/>
    </source>
</evidence>
<dbReference type="SMART" id="SM00356">
    <property type="entry name" value="ZnF_C3H1"/>
    <property type="match status" value="1"/>
</dbReference>
<keyword evidence="14" id="KW-1185">Reference proteome</keyword>
<dbReference type="Pfam" id="PF00642">
    <property type="entry name" value="zf-CCCH"/>
    <property type="match status" value="1"/>
</dbReference>
<keyword evidence="8 9" id="KW-0175">Coiled coil</keyword>
<comment type="domain">
    <text evidence="9">The N-terminal zinc finger binds to poly(A) RNA.</text>
</comment>
<dbReference type="GO" id="GO:0008143">
    <property type="term" value="F:poly(A) binding"/>
    <property type="evidence" value="ECO:0007669"/>
    <property type="project" value="TreeGrafter"/>
</dbReference>
<evidence type="ECO:0000256" key="3">
    <source>
        <dbReference type="ARBA" id="ARBA00022723"/>
    </source>
</evidence>
<comment type="function">
    <text evidence="9">Regulatory subunit of the poly(A)-nuclease (PAN) deadenylation complex, one of two cytoplasmic mRNA deadenylases involved in general and miRNA-mediated mRNA turnover. PAN specifically shortens poly(A) tails of RNA and the activity is stimulated by poly(A)-binding protein (PABP). PAN deadenylation is followed by rapid degradation of the shortened mRNA tails by the CCR4-NOT complex. Deadenylated mRNAs are then degraded by two alternative mechanisms, namely exosome-mediated 3'-5' exonucleolytic degradation, or deadenlyation-dependent mRNA decaping and subsequent 5'-3' exonucleolytic degradation by XRN1. PAN3 acts as a positive regulator for PAN activity, recruiting the catalytic subunit PAN2 to mRNA via its interaction with RNA and PABP, and to miRNA targets via its interaction with GW182 family proteins.</text>
</comment>
<gene>
    <name evidence="9" type="primary">PAN3</name>
</gene>
<dbReference type="PROSITE" id="PS50103">
    <property type="entry name" value="ZF_C3H1"/>
    <property type="match status" value="1"/>
</dbReference>
<keyword evidence="2 9" id="KW-0507">mRNA processing</keyword>
<comment type="subunit">
    <text evidence="9">Homodimer. Forms a heterotrimer with a catalytic subunit PAN2 to form the poly(A)-nuclease (PAN) deadenylation complex. Interacts (via PAM-2 motif) with poly(A)-binding protein (via PABC domain), conferring substrate specificity of the enzyme complex.</text>
</comment>
<evidence type="ECO:0000256" key="11">
    <source>
        <dbReference type="SAM" id="MobiDB-lite"/>
    </source>
</evidence>
<feature type="zinc finger region" description="C3H1-type" evidence="10">
    <location>
        <begin position="8"/>
        <end position="36"/>
    </location>
</feature>
<keyword evidence="6 10" id="KW-0862">Zinc</keyword>
<feature type="domain" description="C3H1-type" evidence="12">
    <location>
        <begin position="8"/>
        <end position="36"/>
    </location>
</feature>
<evidence type="ECO:0000256" key="7">
    <source>
        <dbReference type="ARBA" id="ARBA00022840"/>
    </source>
</evidence>
<dbReference type="OrthoDB" id="204958at2759"/>
<feature type="binding site" evidence="9">
    <location>
        <begin position="482"/>
        <end position="489"/>
    </location>
    <ligand>
        <name>ATP</name>
        <dbReference type="ChEBI" id="CHEBI:30616"/>
    </ligand>
</feature>
<keyword evidence="4 9" id="KW-0547">Nucleotide-binding</keyword>
<evidence type="ECO:0000256" key="8">
    <source>
        <dbReference type="ARBA" id="ARBA00023054"/>
    </source>
</evidence>
<dbReference type="GO" id="GO:0006397">
    <property type="term" value="P:mRNA processing"/>
    <property type="evidence" value="ECO:0007669"/>
    <property type="project" value="UniProtKB-KW"/>
</dbReference>
<evidence type="ECO:0000256" key="6">
    <source>
        <dbReference type="ARBA" id="ARBA00022833"/>
    </source>
</evidence>
<dbReference type="AlphaFoldDB" id="A0A913ZW49"/>
<keyword evidence="1 9" id="KW-0963">Cytoplasm</keyword>
<feature type="region of interest" description="Knob domain" evidence="9">
    <location>
        <begin position="720"/>
        <end position="822"/>
    </location>
</feature>
<dbReference type="Gene3D" id="1.10.287.3700">
    <property type="match status" value="1"/>
</dbReference>
<accession>A0A913ZW49</accession>
<dbReference type="PANTHER" id="PTHR12272">
    <property type="entry name" value="DEADENYLATION COMPLEX SUBUNIT PAN3"/>
    <property type="match status" value="1"/>
</dbReference>
<comment type="similarity">
    <text evidence="9">Belongs to the protein kinase superfamily. PAN3 family.</text>
</comment>
<name>A0A913ZW49_PATMI</name>
<dbReference type="EnsemblMetazoa" id="XM_038199597.1">
    <property type="protein sequence ID" value="XP_038055525.1"/>
    <property type="gene ID" value="LOC119727631"/>
</dbReference>
<feature type="coiled-coil region" evidence="9">
    <location>
        <begin position="681"/>
        <end position="719"/>
    </location>
</feature>
<dbReference type="FunFam" id="1.10.510.10:FF:000168">
    <property type="entry name" value="PAN2-PAN3 deadenylation complex subunit PAN3"/>
    <property type="match status" value="1"/>
</dbReference>
<keyword evidence="3 10" id="KW-0479">Metal-binding</keyword>
<dbReference type="InterPro" id="IPR036855">
    <property type="entry name" value="Znf_CCCH_sf"/>
</dbReference>
<comment type="domain">
    <text evidence="9">The pseudokinase domain, the coiled-coil (CC), and C-terminal knob domain (CK) form a structural unit (PKC) that forms an extensive high-affinity interaction surface for PAN2.</text>
</comment>
<dbReference type="SUPFAM" id="SSF90229">
    <property type="entry name" value="CCCH zinc finger"/>
    <property type="match status" value="1"/>
</dbReference>
<dbReference type="InterPro" id="IPR041332">
    <property type="entry name" value="Pan3_CK"/>
</dbReference>
<dbReference type="GO" id="GO:0005524">
    <property type="term" value="F:ATP binding"/>
    <property type="evidence" value="ECO:0007669"/>
    <property type="project" value="UniProtKB-UniRule"/>
</dbReference>